<proteinExistence type="predicted"/>
<gene>
    <name evidence="13" type="ORF">EDS130_LOCUS34236</name>
    <name evidence="14" type="ORF">XAT740_LOCUS42620</name>
</gene>
<evidence type="ECO:0000256" key="3">
    <source>
        <dbReference type="ARBA" id="ARBA00022692"/>
    </source>
</evidence>
<comment type="caution">
    <text evidence="8">Lacks conserved residue(s) required for the propagation of feature annotation.</text>
</comment>
<dbReference type="PROSITE" id="PS50262">
    <property type="entry name" value="G_PROTEIN_RECEP_F1_2"/>
    <property type="match status" value="1"/>
</dbReference>
<dbReference type="Proteomes" id="UP000663828">
    <property type="component" value="Unassembled WGS sequence"/>
</dbReference>
<keyword evidence="3 10" id="KW-0812">Transmembrane</keyword>
<accession>A0A815IHV4</accession>
<feature type="disulfide bond" evidence="8">
    <location>
        <begin position="989"/>
        <end position="998"/>
    </location>
</feature>
<dbReference type="PROSITE" id="PS00022">
    <property type="entry name" value="EGF_1"/>
    <property type="match status" value="3"/>
</dbReference>
<dbReference type="InterPro" id="IPR023415">
    <property type="entry name" value="LDLR_class-A_CS"/>
</dbReference>
<dbReference type="Gene3D" id="4.10.400.10">
    <property type="entry name" value="Low-density Lipoprotein Receptor"/>
    <property type="match status" value="1"/>
</dbReference>
<feature type="transmembrane region" description="Helical" evidence="10">
    <location>
        <begin position="1453"/>
        <end position="1472"/>
    </location>
</feature>
<dbReference type="SMART" id="SM00192">
    <property type="entry name" value="LDLa"/>
    <property type="match status" value="6"/>
</dbReference>
<keyword evidence="5 10" id="KW-1133">Transmembrane helix</keyword>
<keyword evidence="15" id="KW-1185">Reference proteome</keyword>
<dbReference type="PROSITE" id="PS50068">
    <property type="entry name" value="LDLRA_2"/>
    <property type="match status" value="2"/>
</dbReference>
<dbReference type="GO" id="GO:0005886">
    <property type="term" value="C:plasma membrane"/>
    <property type="evidence" value="ECO:0007669"/>
    <property type="project" value="TreeGrafter"/>
</dbReference>
<dbReference type="PROSITE" id="PS50026">
    <property type="entry name" value="EGF_3"/>
    <property type="match status" value="1"/>
</dbReference>
<evidence type="ECO:0000256" key="9">
    <source>
        <dbReference type="PROSITE-ProRule" id="PRU00124"/>
    </source>
</evidence>
<evidence type="ECO:0000256" key="6">
    <source>
        <dbReference type="ARBA" id="ARBA00023136"/>
    </source>
</evidence>
<evidence type="ECO:0000259" key="12">
    <source>
        <dbReference type="PROSITE" id="PS50262"/>
    </source>
</evidence>
<feature type="disulfide bond" evidence="9">
    <location>
        <begin position="650"/>
        <end position="665"/>
    </location>
</feature>
<evidence type="ECO:0000256" key="2">
    <source>
        <dbReference type="ARBA" id="ARBA00004308"/>
    </source>
</evidence>
<dbReference type="GO" id="GO:0012505">
    <property type="term" value="C:endomembrane system"/>
    <property type="evidence" value="ECO:0007669"/>
    <property type="project" value="UniProtKB-SubCell"/>
</dbReference>
<dbReference type="SUPFAM" id="SSF57424">
    <property type="entry name" value="LDL receptor-like module"/>
    <property type="match status" value="1"/>
</dbReference>
<feature type="disulfide bond" evidence="9">
    <location>
        <begin position="558"/>
        <end position="573"/>
    </location>
</feature>
<evidence type="ECO:0000256" key="1">
    <source>
        <dbReference type="ARBA" id="ARBA00004167"/>
    </source>
</evidence>
<protein>
    <submittedName>
        <fullName evidence="13">Uncharacterized protein</fullName>
    </submittedName>
</protein>
<reference evidence="13" key="1">
    <citation type="submission" date="2021-02" db="EMBL/GenBank/DDBJ databases">
        <authorList>
            <person name="Nowell W R."/>
        </authorList>
    </citation>
    <scope>NUCLEOTIDE SEQUENCE</scope>
</reference>
<feature type="domain" description="G-protein coupled receptors family 1 profile" evidence="12">
    <location>
        <begin position="1245"/>
        <end position="1504"/>
    </location>
</feature>
<feature type="domain" description="EGF-like" evidence="11">
    <location>
        <begin position="954"/>
        <end position="999"/>
    </location>
</feature>
<evidence type="ECO:0000256" key="7">
    <source>
        <dbReference type="ARBA" id="ARBA00023157"/>
    </source>
</evidence>
<feature type="transmembrane region" description="Helical" evidence="10">
    <location>
        <begin position="1350"/>
        <end position="1368"/>
    </location>
</feature>
<evidence type="ECO:0000256" key="8">
    <source>
        <dbReference type="PROSITE-ProRule" id="PRU00076"/>
    </source>
</evidence>
<dbReference type="CDD" id="cd00112">
    <property type="entry name" value="LDLa"/>
    <property type="match status" value="1"/>
</dbReference>
<comment type="caution">
    <text evidence="13">The sequence shown here is derived from an EMBL/GenBank/DDBJ whole genome shotgun (WGS) entry which is preliminary data.</text>
</comment>
<evidence type="ECO:0000313" key="13">
    <source>
        <dbReference type="EMBL" id="CAF1368478.1"/>
    </source>
</evidence>
<dbReference type="EMBL" id="CAJNOJ010000284">
    <property type="protein sequence ID" value="CAF1368478.1"/>
    <property type="molecule type" value="Genomic_DNA"/>
</dbReference>
<evidence type="ECO:0000256" key="4">
    <source>
        <dbReference type="ARBA" id="ARBA00022737"/>
    </source>
</evidence>
<dbReference type="Gene3D" id="2.10.25.10">
    <property type="entry name" value="Laminin"/>
    <property type="match status" value="1"/>
</dbReference>
<dbReference type="SUPFAM" id="SSF57196">
    <property type="entry name" value="EGF/Laminin"/>
    <property type="match status" value="1"/>
</dbReference>
<dbReference type="SUPFAM" id="SSF81321">
    <property type="entry name" value="Family A G protein-coupled receptor-like"/>
    <property type="match status" value="1"/>
</dbReference>
<keyword evidence="6 10" id="KW-0472">Membrane</keyword>
<dbReference type="CDD" id="cd00054">
    <property type="entry name" value="EGF_CA"/>
    <property type="match status" value="1"/>
</dbReference>
<feature type="disulfide bond" evidence="9">
    <location>
        <begin position="546"/>
        <end position="564"/>
    </location>
</feature>
<dbReference type="InterPro" id="IPR050685">
    <property type="entry name" value="LDLR"/>
</dbReference>
<evidence type="ECO:0000313" key="15">
    <source>
        <dbReference type="Proteomes" id="UP000663828"/>
    </source>
</evidence>
<keyword evidence="4" id="KW-0677">Repeat</keyword>
<evidence type="ECO:0000313" key="16">
    <source>
        <dbReference type="Proteomes" id="UP000663852"/>
    </source>
</evidence>
<dbReference type="PROSITE" id="PS01186">
    <property type="entry name" value="EGF_2"/>
    <property type="match status" value="2"/>
</dbReference>
<dbReference type="InterPro" id="IPR036055">
    <property type="entry name" value="LDL_receptor-like_sf"/>
</dbReference>
<feature type="transmembrane region" description="Helical" evidence="10">
    <location>
        <begin position="1266"/>
        <end position="1292"/>
    </location>
</feature>
<dbReference type="Pfam" id="PF00008">
    <property type="entry name" value="EGF"/>
    <property type="match status" value="1"/>
</dbReference>
<comment type="subcellular location">
    <subcellularLocation>
        <location evidence="2">Endomembrane system</location>
    </subcellularLocation>
    <subcellularLocation>
        <location evidence="1">Membrane</location>
        <topology evidence="1">Single-pass membrane protein</topology>
    </subcellularLocation>
</comment>
<dbReference type="PRINTS" id="PR00261">
    <property type="entry name" value="LDLRECEPTOR"/>
</dbReference>
<name>A0A815IHV4_ADIRI</name>
<evidence type="ECO:0000313" key="14">
    <source>
        <dbReference type="EMBL" id="CAF1547370.1"/>
    </source>
</evidence>
<dbReference type="PROSITE" id="PS01209">
    <property type="entry name" value="LDLRA_1"/>
    <property type="match status" value="1"/>
</dbReference>
<evidence type="ECO:0000256" key="5">
    <source>
        <dbReference type="ARBA" id="ARBA00022989"/>
    </source>
</evidence>
<feature type="transmembrane region" description="Helical" evidence="10">
    <location>
        <begin position="1233"/>
        <end position="1254"/>
    </location>
</feature>
<dbReference type="Proteomes" id="UP000663852">
    <property type="component" value="Unassembled WGS sequence"/>
</dbReference>
<keyword evidence="7 8" id="KW-1015">Disulfide bond</keyword>
<dbReference type="InterPro" id="IPR017452">
    <property type="entry name" value="GPCR_Rhodpsn_7TM"/>
</dbReference>
<feature type="transmembrane region" description="Helical" evidence="10">
    <location>
        <begin position="1484"/>
        <end position="1506"/>
    </location>
</feature>
<evidence type="ECO:0000256" key="10">
    <source>
        <dbReference type="SAM" id="Phobius"/>
    </source>
</evidence>
<dbReference type="PANTHER" id="PTHR24270">
    <property type="entry name" value="LOW-DENSITY LIPOPROTEIN RECEPTOR-RELATED"/>
    <property type="match status" value="1"/>
</dbReference>
<evidence type="ECO:0000259" key="11">
    <source>
        <dbReference type="PROSITE" id="PS50026"/>
    </source>
</evidence>
<dbReference type="SMART" id="SM00181">
    <property type="entry name" value="EGF"/>
    <property type="match status" value="2"/>
</dbReference>
<feature type="transmembrane region" description="Helical" evidence="10">
    <location>
        <begin position="1402"/>
        <end position="1425"/>
    </location>
</feature>
<dbReference type="GO" id="GO:0016192">
    <property type="term" value="P:vesicle-mediated transport"/>
    <property type="evidence" value="ECO:0007669"/>
    <property type="project" value="UniProtKB-ARBA"/>
</dbReference>
<organism evidence="13 16">
    <name type="scientific">Adineta ricciae</name>
    <name type="common">Rotifer</name>
    <dbReference type="NCBI Taxonomy" id="249248"/>
    <lineage>
        <taxon>Eukaryota</taxon>
        <taxon>Metazoa</taxon>
        <taxon>Spiralia</taxon>
        <taxon>Gnathifera</taxon>
        <taxon>Rotifera</taxon>
        <taxon>Eurotatoria</taxon>
        <taxon>Bdelloidea</taxon>
        <taxon>Adinetida</taxon>
        <taxon>Adinetidae</taxon>
        <taxon>Adineta</taxon>
    </lineage>
</organism>
<dbReference type="OrthoDB" id="283575at2759"/>
<dbReference type="EMBL" id="CAJNOR010005134">
    <property type="protein sequence ID" value="CAF1547370.1"/>
    <property type="molecule type" value="Genomic_DNA"/>
</dbReference>
<dbReference type="Gene3D" id="1.20.1070.10">
    <property type="entry name" value="Rhodopsin 7-helix transmembrane proteins"/>
    <property type="match status" value="1"/>
</dbReference>
<keyword evidence="8" id="KW-0245">EGF-like domain</keyword>
<dbReference type="InterPro" id="IPR000742">
    <property type="entry name" value="EGF"/>
</dbReference>
<sequence length="1533" mass="179871">MIYTIPQLNLHFTDPVDRSENGIAFQHDCLQYNHNSKESVYYCLSEQSINSNIKENNNFSKYTFAELSKMNVTSEQLYLWSAPVDLIEHYQFYLNQQLTTTIEENLLLSNKYFYNCTLPRFGPECRYEYDFLDDNNLPIYDINQIIDHLNELQISNLTCYIHLSCDRGYGMGCLDWSEVCDGHVNCLHNAIDEEHCWQMELNQCKDNEYRCHNGQCVPWHYYQTYGTLGCLDQSDKHKKYDRSSLFYIGDYAFKYVTCTITFLTSSCLKSRHIFLMKTLLSIKDDQISYDCSTAFYCSLNLFADNCKNSKNLEVNVQYVDKICPNAIKLSSIPILFGDIYIMYIKNVSQNITEEKYWNFYLCTNNSIYEKYFHNRPKILLNTTQCYYYTIWHLDEQVQQDELTLFGYQNEILYQNILLINDSVELCQRSNIYKCQNSSKCISIYRLLDFIQDCPYGDDEDNIRFESPILQELFKRRTLKCPMNNKKYVLIWGFRPVQCSCVSIQDEICDEDKKYLSHLDWKVIPFEMTCNGLIDTIDSEFTDETECEQWPCNNLYTHCDGLWNCPNGIDELNCDIHLPLNCSLNEHICVSSLTNQLICLPLNKINDNKIDCLGGIDEQKICRRNNSLTKYNNFRCINDQIKPCIDATHICDGQKNCLHGDDEQFCQETHQIESWVDICPSLVTSNVFDIDHFICRSLEISKFKSPRRFTLQTQIQSRSSRILTSNNFYHRCHYGIDIKIWTNNRTKRSCLCPSDHYGDVCQYQNQAVNLILTFTAPTNIHRIPFAIIISLIDDDHARIIHSYHQFTTYPPTQCYSIHNIDLTYSIRPKNLTKNYSIHIDIYEKLSLAYRASFLFPIKYSFLPVYRLTYDIYIPSHDYTIICSDKRCIHGKCIRYFNHPEKATFCQCDYGWSGKYCHIPHQCICSSDSICIGVSTSNRSVCVCPVNRYGPRCFLSDTICQTKESICQNGGQCISIVDSMGNNKNRFICRCPIGFSGNRCEETKKKLILSFKKDITVSQTLSVHMIFINSHIGIIRTTIIEMIPVNQKIVTIELIYEFHILLIEFIKHKYYLISVDKNYNATEPLSKTINSKDRCRHITELFNQTILTYPRIRRIKYYQLPCQTYRPDLTCFYDDIYICLCYDYDQQRLANCFIFDHEMKFQCYQQSQCENDGQCFSYNYRCPEKQTCICPQCFYGARCQFQTNGFDFSLDGILGYHIQPQIALISQSVLVQTSAVLNVIFIILILINAISTMITFTGKNVHEVGCGYYLFGLAINTLLIMIAFALKYWIFLLIQMSIITNRTFILYQCRSIDFLLRTFLYVDQLLNSSVAIERAVTTIKGISFNKKKSRQAVKFVIPVIFLISMISNIHDPIHRRLINEENYKGTRIWCIVRYSSRLQTYNSIIHIIHFFAPFLINIISSFILITIKSRQTHTVQTKENYRNILKKQILERKHLFMAPAILILLAIPRLIIAFTSKCSYSIEDAWLYLSGYFLSFLSPMITFVIVVMPSKIYKNEFRKTVRRYRNQIQRRFAFR</sequence>
<dbReference type="InterPro" id="IPR002172">
    <property type="entry name" value="LDrepeatLR_classA_rpt"/>
</dbReference>